<organism evidence="1 2">
    <name type="scientific">Flammeovirga agarivorans</name>
    <dbReference type="NCBI Taxonomy" id="2726742"/>
    <lineage>
        <taxon>Bacteria</taxon>
        <taxon>Pseudomonadati</taxon>
        <taxon>Bacteroidota</taxon>
        <taxon>Cytophagia</taxon>
        <taxon>Cytophagales</taxon>
        <taxon>Flammeovirgaceae</taxon>
        <taxon>Flammeovirga</taxon>
    </lineage>
</organism>
<protein>
    <submittedName>
        <fullName evidence="1">Uncharacterized protein</fullName>
    </submittedName>
</protein>
<comment type="caution">
    <text evidence="1">The sequence shown here is derived from an EMBL/GenBank/DDBJ whole genome shotgun (WGS) entry which is preliminary data.</text>
</comment>
<proteinExistence type="predicted"/>
<reference evidence="1 2" key="1">
    <citation type="submission" date="2020-04" db="EMBL/GenBank/DDBJ databases">
        <title>Flammeovirga sp. SR4, a novel species isolated from seawater.</title>
        <authorList>
            <person name="Wang X."/>
        </authorList>
    </citation>
    <scope>NUCLEOTIDE SEQUENCE [LARGE SCALE GENOMIC DNA]</scope>
    <source>
        <strain evidence="1 2">SR4</strain>
    </source>
</reference>
<dbReference type="AlphaFoldDB" id="A0A7X8XUV5"/>
<sequence length="132" mass="15501">MQTVNNTEIAAIWDQIKHRKDVITIHNLHFVKVLDQSLQNPHLITWDFDNREVCISEVPYVNTVDDEPINLKDFKYLWVVNDNPSNHALFRILLNNDGRTIDLKTLFHPAHQQQKLEVKYLPFTADKEVVAE</sequence>
<dbReference type="EMBL" id="JABAIL010000002">
    <property type="protein sequence ID" value="NLR90706.1"/>
    <property type="molecule type" value="Genomic_DNA"/>
</dbReference>
<accession>A0A7X8XUV5</accession>
<dbReference type="RefSeq" id="WP_168881423.1">
    <property type="nucleotide sequence ID" value="NZ_JABAIL010000002.1"/>
</dbReference>
<dbReference type="Proteomes" id="UP000585050">
    <property type="component" value="Unassembled WGS sequence"/>
</dbReference>
<evidence type="ECO:0000313" key="2">
    <source>
        <dbReference type="Proteomes" id="UP000585050"/>
    </source>
</evidence>
<evidence type="ECO:0000313" key="1">
    <source>
        <dbReference type="EMBL" id="NLR90706.1"/>
    </source>
</evidence>
<gene>
    <name evidence="1" type="ORF">HGP29_05795</name>
</gene>
<keyword evidence="2" id="KW-1185">Reference proteome</keyword>
<name>A0A7X8XUV5_9BACT</name>